<gene>
    <name evidence="9" type="primary">gluQRS</name>
    <name evidence="9" type="ORF">ACFO1V_06055</name>
</gene>
<dbReference type="SUPFAM" id="SSF52374">
    <property type="entry name" value="Nucleotidylyl transferase"/>
    <property type="match status" value="1"/>
</dbReference>
<keyword evidence="2" id="KW-0479">Metal-binding</keyword>
<feature type="domain" description="Glutamyl/glutaminyl-tRNA synthetase class Ib catalytic" evidence="8">
    <location>
        <begin position="7"/>
        <end position="276"/>
    </location>
</feature>
<accession>A0ABV9H2Z1</accession>
<organism evidence="9 10">
    <name type="scientific">Daeguia caeni</name>
    <dbReference type="NCBI Taxonomy" id="439612"/>
    <lineage>
        <taxon>Bacteria</taxon>
        <taxon>Pseudomonadati</taxon>
        <taxon>Pseudomonadota</taxon>
        <taxon>Alphaproteobacteria</taxon>
        <taxon>Hyphomicrobiales</taxon>
        <taxon>Brucellaceae</taxon>
        <taxon>Daeguia</taxon>
    </lineage>
</organism>
<dbReference type="InterPro" id="IPR001412">
    <property type="entry name" value="aa-tRNA-synth_I_CS"/>
</dbReference>
<evidence type="ECO:0000313" key="10">
    <source>
        <dbReference type="Proteomes" id="UP001596042"/>
    </source>
</evidence>
<dbReference type="Proteomes" id="UP001596042">
    <property type="component" value="Unassembled WGS sequence"/>
</dbReference>
<dbReference type="InterPro" id="IPR000924">
    <property type="entry name" value="Glu/Gln-tRNA-synth"/>
</dbReference>
<evidence type="ECO:0000259" key="8">
    <source>
        <dbReference type="Pfam" id="PF00749"/>
    </source>
</evidence>
<evidence type="ECO:0000256" key="7">
    <source>
        <dbReference type="RuleBase" id="RU363037"/>
    </source>
</evidence>
<dbReference type="PANTHER" id="PTHR43311">
    <property type="entry name" value="GLUTAMATE--TRNA LIGASE"/>
    <property type="match status" value="1"/>
</dbReference>
<evidence type="ECO:0000256" key="6">
    <source>
        <dbReference type="ARBA" id="ARBA00023146"/>
    </source>
</evidence>
<dbReference type="RefSeq" id="WP_374833439.1">
    <property type="nucleotide sequence ID" value="NZ_JBHEEZ010000025.1"/>
</dbReference>
<proteinExistence type="inferred from homology"/>
<dbReference type="InterPro" id="IPR049940">
    <property type="entry name" value="GluQ/Sye"/>
</dbReference>
<evidence type="ECO:0000256" key="1">
    <source>
        <dbReference type="ARBA" id="ARBA00022598"/>
    </source>
</evidence>
<dbReference type="Pfam" id="PF00749">
    <property type="entry name" value="tRNA-synt_1c"/>
    <property type="match status" value="1"/>
</dbReference>
<keyword evidence="6 7" id="KW-0030">Aminoacyl-tRNA synthetase</keyword>
<dbReference type="EMBL" id="JBHSEL010000045">
    <property type="protein sequence ID" value="MFC4624788.1"/>
    <property type="molecule type" value="Genomic_DNA"/>
</dbReference>
<keyword evidence="4" id="KW-0862">Zinc</keyword>
<evidence type="ECO:0000256" key="4">
    <source>
        <dbReference type="ARBA" id="ARBA00022833"/>
    </source>
</evidence>
<dbReference type="PANTHER" id="PTHR43311:SF1">
    <property type="entry name" value="GLUTAMYL-Q TRNA(ASP) SYNTHETASE"/>
    <property type="match status" value="1"/>
</dbReference>
<keyword evidence="1 7" id="KW-0436">Ligase</keyword>
<dbReference type="GO" id="GO:0016874">
    <property type="term" value="F:ligase activity"/>
    <property type="evidence" value="ECO:0007669"/>
    <property type="project" value="UniProtKB-KW"/>
</dbReference>
<reference evidence="10" key="1">
    <citation type="journal article" date="2019" name="Int. J. Syst. Evol. Microbiol.">
        <title>The Global Catalogue of Microorganisms (GCM) 10K type strain sequencing project: providing services to taxonomists for standard genome sequencing and annotation.</title>
        <authorList>
            <consortium name="The Broad Institute Genomics Platform"/>
            <consortium name="The Broad Institute Genome Sequencing Center for Infectious Disease"/>
            <person name="Wu L."/>
            <person name="Ma J."/>
        </authorList>
    </citation>
    <scope>NUCLEOTIDE SEQUENCE [LARGE SCALE GENOMIC DNA]</scope>
    <source>
        <strain evidence="10">CGMCC 1.15731</strain>
    </source>
</reference>
<dbReference type="InterPro" id="IPR014729">
    <property type="entry name" value="Rossmann-like_a/b/a_fold"/>
</dbReference>
<evidence type="ECO:0000256" key="5">
    <source>
        <dbReference type="ARBA" id="ARBA00022840"/>
    </source>
</evidence>
<dbReference type="NCBIfam" id="NF004315">
    <property type="entry name" value="PRK05710.1-4"/>
    <property type="match status" value="1"/>
</dbReference>
<dbReference type="PRINTS" id="PR00987">
    <property type="entry name" value="TRNASYNTHGLU"/>
</dbReference>
<dbReference type="PROSITE" id="PS00178">
    <property type="entry name" value="AA_TRNA_LIGASE_I"/>
    <property type="match status" value="1"/>
</dbReference>
<dbReference type="InterPro" id="IPR020058">
    <property type="entry name" value="Glu/Gln-tRNA-synth_Ib_cat-dom"/>
</dbReference>
<evidence type="ECO:0000256" key="2">
    <source>
        <dbReference type="ARBA" id="ARBA00022723"/>
    </source>
</evidence>
<keyword evidence="3 7" id="KW-0547">Nucleotide-binding</keyword>
<dbReference type="Gene3D" id="3.40.50.620">
    <property type="entry name" value="HUPs"/>
    <property type="match status" value="1"/>
</dbReference>
<sequence>MTGPVFRFAPSPNGRLHLGHAYSALLNQKMATESGGRFLLRIEDIDTTRCTAELEQAIYDDLHWLGLCWEEPVRRQSDHFDDYRKALQQLIAMELVYPAFLSRGEVRARIAAARAEGRDWPLDPDGTPHYPTEERYLSQKEQQTRMASGTPFAWRLNMAKAIETAGSDLFWQESGAGPSGETGLIRAEPARWGDVVIARKETPTSYHLSVTLDDAAQAITHVVRGRDLFHATSVHRLLQRLLDLPEPLYHHHDLILAEDGHKLSKSRSDTSLAALRAQGWTANDIRVWLKV</sequence>
<keyword evidence="7" id="KW-0648">Protein biosynthesis</keyword>
<dbReference type="EC" id="6.1.1.-" evidence="9"/>
<keyword evidence="5 7" id="KW-0067">ATP-binding</keyword>
<name>A0ABV9H2Z1_9HYPH</name>
<comment type="similarity">
    <text evidence="7">Belongs to the class-I aminoacyl-tRNA synthetase family.</text>
</comment>
<protein>
    <submittedName>
        <fullName evidence="9">tRNA glutamyl-Q(34) synthetase GluQRS</fullName>
        <ecNumber evidence="9">6.1.1.-</ecNumber>
    </submittedName>
</protein>
<comment type="caution">
    <text evidence="9">The sequence shown here is derived from an EMBL/GenBank/DDBJ whole genome shotgun (WGS) entry which is preliminary data.</text>
</comment>
<evidence type="ECO:0000256" key="3">
    <source>
        <dbReference type="ARBA" id="ARBA00022741"/>
    </source>
</evidence>
<keyword evidence="10" id="KW-1185">Reference proteome</keyword>
<evidence type="ECO:0000313" key="9">
    <source>
        <dbReference type="EMBL" id="MFC4624788.1"/>
    </source>
</evidence>